<evidence type="ECO:0000256" key="1">
    <source>
        <dbReference type="SAM" id="MobiDB-lite"/>
    </source>
</evidence>
<feature type="transmembrane region" description="Helical" evidence="2">
    <location>
        <begin position="134"/>
        <end position="153"/>
    </location>
</feature>
<keyword evidence="2" id="KW-0812">Transmembrane</keyword>
<feature type="transmembrane region" description="Helical" evidence="2">
    <location>
        <begin position="39"/>
        <end position="58"/>
    </location>
</feature>
<feature type="transmembrane region" description="Helical" evidence="2">
    <location>
        <begin position="7"/>
        <end position="27"/>
    </location>
</feature>
<feature type="region of interest" description="Disordered" evidence="1">
    <location>
        <begin position="158"/>
        <end position="189"/>
    </location>
</feature>
<keyword evidence="4" id="KW-1185">Reference proteome</keyword>
<dbReference type="Gene3D" id="1.20.1070.10">
    <property type="entry name" value="Rhodopsin 7-helix transmembrane proteins"/>
    <property type="match status" value="1"/>
</dbReference>
<accession>A0A1W0XC66</accession>
<evidence type="ECO:0000256" key="2">
    <source>
        <dbReference type="SAM" id="Phobius"/>
    </source>
</evidence>
<comment type="caution">
    <text evidence="3">The sequence shown here is derived from an EMBL/GenBank/DDBJ whole genome shotgun (WGS) entry which is preliminary data.</text>
</comment>
<organism evidence="3 4">
    <name type="scientific">Hypsibius exemplaris</name>
    <name type="common">Freshwater tardigrade</name>
    <dbReference type="NCBI Taxonomy" id="2072580"/>
    <lineage>
        <taxon>Eukaryota</taxon>
        <taxon>Metazoa</taxon>
        <taxon>Ecdysozoa</taxon>
        <taxon>Tardigrada</taxon>
        <taxon>Eutardigrada</taxon>
        <taxon>Parachela</taxon>
        <taxon>Hypsibioidea</taxon>
        <taxon>Hypsibiidae</taxon>
        <taxon>Hypsibius</taxon>
    </lineage>
</organism>
<feature type="compositionally biased region" description="Low complexity" evidence="1">
    <location>
        <begin position="175"/>
        <end position="185"/>
    </location>
</feature>
<proteinExistence type="predicted"/>
<reference evidence="4" key="1">
    <citation type="submission" date="2017-01" db="EMBL/GenBank/DDBJ databases">
        <title>Comparative genomics of anhydrobiosis in the tardigrade Hypsibius dujardini.</title>
        <authorList>
            <person name="Yoshida Y."/>
            <person name="Koutsovoulos G."/>
            <person name="Laetsch D."/>
            <person name="Stevens L."/>
            <person name="Kumar S."/>
            <person name="Horikawa D."/>
            <person name="Ishino K."/>
            <person name="Komine S."/>
            <person name="Tomita M."/>
            <person name="Blaxter M."/>
            <person name="Arakawa K."/>
        </authorList>
    </citation>
    <scope>NUCLEOTIDE SEQUENCE [LARGE SCALE GENOMIC DNA]</scope>
    <source>
        <strain evidence="4">Z151</strain>
    </source>
</reference>
<name>A0A1W0XC66_HYPEX</name>
<dbReference type="SUPFAM" id="SSF81321">
    <property type="entry name" value="Family A G protein-coupled receptor-like"/>
    <property type="match status" value="1"/>
</dbReference>
<sequence>MHLFTQNILASGIQYGLAGAAALYPGSWRLGKPACDLSLLNQLMLTAALANTHSLIALNRAWAISSSVVLPKLQHKTSGLVYLPGFWTYLLLLAFPYWLRDLLYFREARTLLVSLKVGTRTHRAQPRYGEYISIWVYSMPIAVVLVMFVLVAVKKPGGRKQPDNTHGPGRWANRVGVTGTSGSVSNSEPARWRAEVISKTSCEKISNFDLTDS</sequence>
<keyword evidence="2" id="KW-1133">Transmembrane helix</keyword>
<dbReference type="EMBL" id="MTYJ01000004">
    <property type="protein sequence ID" value="OQV24932.1"/>
    <property type="molecule type" value="Genomic_DNA"/>
</dbReference>
<evidence type="ECO:0000313" key="3">
    <source>
        <dbReference type="EMBL" id="OQV24932.1"/>
    </source>
</evidence>
<dbReference type="Proteomes" id="UP000192578">
    <property type="component" value="Unassembled WGS sequence"/>
</dbReference>
<keyword evidence="2" id="KW-0472">Membrane</keyword>
<evidence type="ECO:0000313" key="4">
    <source>
        <dbReference type="Proteomes" id="UP000192578"/>
    </source>
</evidence>
<dbReference type="AlphaFoldDB" id="A0A1W0XC66"/>
<evidence type="ECO:0008006" key="5">
    <source>
        <dbReference type="Google" id="ProtNLM"/>
    </source>
</evidence>
<feature type="transmembrane region" description="Helical" evidence="2">
    <location>
        <begin position="79"/>
        <end position="99"/>
    </location>
</feature>
<protein>
    <recommendedName>
        <fullName evidence="5">G-protein coupled receptors family 1 profile domain-containing protein</fullName>
    </recommendedName>
</protein>
<gene>
    <name evidence="3" type="ORF">BV898_01144</name>
</gene>